<dbReference type="GO" id="GO:0006018">
    <property type="term" value="P:2-deoxyribose 1-phosphate catabolic process"/>
    <property type="evidence" value="ECO:0007669"/>
    <property type="project" value="UniProtKB-UniRule"/>
</dbReference>
<feature type="binding site" evidence="6">
    <location>
        <position position="13"/>
    </location>
    <ligand>
        <name>Mn(2+)</name>
        <dbReference type="ChEBI" id="CHEBI:29035"/>
        <label>1</label>
    </ligand>
</feature>
<dbReference type="HAMAP" id="MF_00740">
    <property type="entry name" value="Phosphopentomut"/>
    <property type="match status" value="1"/>
</dbReference>
<evidence type="ECO:0000256" key="6">
    <source>
        <dbReference type="HAMAP-Rule" id="MF_00740"/>
    </source>
</evidence>
<dbReference type="PANTHER" id="PTHR21110:SF0">
    <property type="entry name" value="PHOSPHOPENTOMUTASE"/>
    <property type="match status" value="1"/>
</dbReference>
<dbReference type="GO" id="GO:0005829">
    <property type="term" value="C:cytosol"/>
    <property type="evidence" value="ECO:0007669"/>
    <property type="project" value="TreeGrafter"/>
</dbReference>
<dbReference type="PIRSF" id="PIRSF001491">
    <property type="entry name" value="Ppentomutase"/>
    <property type="match status" value="1"/>
</dbReference>
<dbReference type="SUPFAM" id="SSF53649">
    <property type="entry name" value="Alkaline phosphatase-like"/>
    <property type="match status" value="1"/>
</dbReference>
<comment type="pathway">
    <text evidence="6">Carbohydrate degradation; 2-deoxy-D-ribose 1-phosphate degradation; D-glyceraldehyde 3-phosphate and acetaldehyde from 2-deoxy-alpha-D-ribose 1-phosphate: step 1/2.</text>
</comment>
<comment type="similarity">
    <text evidence="1 6">Belongs to the phosphopentomutase family.</text>
</comment>
<dbReference type="UniPathway" id="UPA00087">
    <property type="reaction ID" value="UER00173"/>
</dbReference>
<feature type="binding site" evidence="6">
    <location>
        <position position="338"/>
    </location>
    <ligand>
        <name>Mn(2+)</name>
        <dbReference type="ChEBI" id="CHEBI:29035"/>
        <label>2</label>
    </ligand>
</feature>
<dbReference type="InterPro" id="IPR024052">
    <property type="entry name" value="Phosphopentomutase_DeoB_cap_sf"/>
</dbReference>
<feature type="binding site" evidence="6">
    <location>
        <position position="327"/>
    </location>
    <ligand>
        <name>Mn(2+)</name>
        <dbReference type="ChEBI" id="CHEBI:29035"/>
        <label>1</label>
    </ligand>
</feature>
<dbReference type="SUPFAM" id="SSF143856">
    <property type="entry name" value="DeoB insert domain-like"/>
    <property type="match status" value="1"/>
</dbReference>
<dbReference type="FunFam" id="3.30.70.1250:FF:000001">
    <property type="entry name" value="Phosphopentomutase"/>
    <property type="match status" value="1"/>
</dbReference>
<dbReference type="GO" id="GO:0030145">
    <property type="term" value="F:manganese ion binding"/>
    <property type="evidence" value="ECO:0007669"/>
    <property type="project" value="UniProtKB-UniRule"/>
</dbReference>
<comment type="subcellular location">
    <subcellularLocation>
        <location evidence="6">Cytoplasm</location>
    </subcellularLocation>
</comment>
<organism evidence="9 10">
    <name type="scientific">Desulfuribacillus alkaliarsenatis</name>
    <dbReference type="NCBI Taxonomy" id="766136"/>
    <lineage>
        <taxon>Bacteria</taxon>
        <taxon>Bacillati</taxon>
        <taxon>Bacillota</taxon>
        <taxon>Desulfuribacillia</taxon>
        <taxon>Desulfuribacillales</taxon>
        <taxon>Desulfuribacillaceae</taxon>
        <taxon>Desulfuribacillus</taxon>
    </lineage>
</organism>
<keyword evidence="3 6" id="KW-0479">Metal-binding</keyword>
<dbReference type="OrthoDB" id="9769930at2"/>
<dbReference type="GO" id="GO:0008973">
    <property type="term" value="F:phosphopentomutase activity"/>
    <property type="evidence" value="ECO:0007669"/>
    <property type="project" value="UniProtKB-UniRule"/>
</dbReference>
<keyword evidence="4 6" id="KW-0464">Manganese</keyword>
<gene>
    <name evidence="6" type="primary">deoB</name>
    <name evidence="9" type="ORF">BHF68_02015</name>
</gene>
<dbReference type="Gene3D" id="3.40.720.10">
    <property type="entry name" value="Alkaline Phosphatase, subunit A"/>
    <property type="match status" value="1"/>
</dbReference>
<feature type="binding site" evidence="6">
    <location>
        <position position="326"/>
    </location>
    <ligand>
        <name>Mn(2+)</name>
        <dbReference type="ChEBI" id="CHEBI:29035"/>
        <label>1</label>
    </ligand>
</feature>
<sequence>MNNYKRVILLILDSVGVGELPDAEQYGDKGANTVGNVAEFCNGLTLPNLQEMGLGNIIDIKGVDPVEKPTAHYGKMAEASAGKDTTTGHWELAGLQLESPFRTYPNGFPNEIINKFQAKIGREVIGNIPASGTKIIEDYGDEHLRTGKPIVYTSADSVFQIAAHEQVIPLDELYTICQIAREMLHGEHAVARVIARPFIGSPGSFERTTNRKDYSVSPPDKTVLDNLIAADRKVLGIGKISDIFNCQGITSSIKTKSNLEGLQILEKQLAEFTADLVFANLVDFDMLYGHRNDPVGYANALKEVDAYLPKILNSLQDTDLLIITADHGCDPTMVSTDHSREYVPLLAYHNSIKQGSSLGVRATFVDVAATIAEALNVNPTKNGTSFLHYM</sequence>
<proteinExistence type="inferred from homology"/>
<dbReference type="NCBIfam" id="TIGR01696">
    <property type="entry name" value="deoB"/>
    <property type="match status" value="1"/>
</dbReference>
<comment type="function">
    <text evidence="6">Isomerase that catalyzes the conversion of deoxy-ribose 1-phosphate (dRib-1-P) and ribose 1-phosphate (Rib-1-P) to deoxy-ribose 5-phosphate (dRib-5-P) and ribose 5-phosphate (Rib-5-P), respectively.</text>
</comment>
<keyword evidence="10" id="KW-1185">Reference proteome</keyword>
<dbReference type="InterPro" id="IPR010045">
    <property type="entry name" value="DeoB"/>
</dbReference>
<dbReference type="NCBIfam" id="NF003766">
    <property type="entry name" value="PRK05362.1"/>
    <property type="match status" value="1"/>
</dbReference>
<evidence type="ECO:0000259" key="8">
    <source>
        <dbReference type="Pfam" id="PF01676"/>
    </source>
</evidence>
<dbReference type="EC" id="5.4.2.7" evidence="6 7"/>
<dbReference type="Pfam" id="PF01676">
    <property type="entry name" value="Metalloenzyme"/>
    <property type="match status" value="1"/>
</dbReference>
<dbReference type="GO" id="GO:0043094">
    <property type="term" value="P:metabolic compound salvage"/>
    <property type="evidence" value="ECO:0007669"/>
    <property type="project" value="UniProtKB-UniRule"/>
</dbReference>
<feature type="binding site" evidence="6">
    <location>
        <position position="290"/>
    </location>
    <ligand>
        <name>Mn(2+)</name>
        <dbReference type="ChEBI" id="CHEBI:29035"/>
        <label>2</label>
    </ligand>
</feature>
<evidence type="ECO:0000256" key="7">
    <source>
        <dbReference type="NCBIfam" id="TIGR01696"/>
    </source>
</evidence>
<keyword evidence="2 6" id="KW-0963">Cytoplasm</keyword>
<protein>
    <recommendedName>
        <fullName evidence="6 7">Phosphopentomutase</fullName>
        <ecNumber evidence="6 7">5.4.2.7</ecNumber>
    </recommendedName>
    <alternativeName>
        <fullName evidence="6">Phosphodeoxyribomutase</fullName>
    </alternativeName>
</protein>
<evidence type="ECO:0000256" key="3">
    <source>
        <dbReference type="ARBA" id="ARBA00022723"/>
    </source>
</evidence>
<comment type="caution">
    <text evidence="9">The sequence shown here is derived from an EMBL/GenBank/DDBJ whole genome shotgun (WGS) entry which is preliminary data.</text>
</comment>
<evidence type="ECO:0000256" key="2">
    <source>
        <dbReference type="ARBA" id="ARBA00022490"/>
    </source>
</evidence>
<evidence type="ECO:0000313" key="9">
    <source>
        <dbReference type="EMBL" id="OEF98474.1"/>
    </source>
</evidence>
<dbReference type="PANTHER" id="PTHR21110">
    <property type="entry name" value="PHOSPHOPENTOMUTASE"/>
    <property type="match status" value="1"/>
</dbReference>
<comment type="catalytic activity">
    <reaction evidence="6">
        <text>alpha-D-ribose 1-phosphate = D-ribose 5-phosphate</text>
        <dbReference type="Rhea" id="RHEA:18793"/>
        <dbReference type="ChEBI" id="CHEBI:57720"/>
        <dbReference type="ChEBI" id="CHEBI:78346"/>
        <dbReference type="EC" id="5.4.2.7"/>
    </reaction>
</comment>
<comment type="cofactor">
    <cofactor evidence="6">
        <name>Mn(2+)</name>
        <dbReference type="ChEBI" id="CHEBI:29035"/>
    </cofactor>
    <text evidence="6">Binds 2 manganese ions.</text>
</comment>
<reference evidence="9 10" key="1">
    <citation type="submission" date="2016-09" db="EMBL/GenBank/DDBJ databases">
        <title>Draft genome sequence for the type strain of Desulfuribacillus alkaliarsenatis AHT28, an obligately anaerobic, sulfidogenic bacterium isolated from Russian soda lake sediments.</title>
        <authorList>
            <person name="Abin C.A."/>
            <person name="Hollibaugh J.T."/>
        </authorList>
    </citation>
    <scope>NUCLEOTIDE SEQUENCE [LARGE SCALE GENOMIC DNA]</scope>
    <source>
        <strain evidence="9 10">AHT28</strain>
    </source>
</reference>
<dbReference type="Proteomes" id="UP000094296">
    <property type="component" value="Unassembled WGS sequence"/>
</dbReference>
<dbReference type="Gene3D" id="3.30.70.1250">
    <property type="entry name" value="Phosphopentomutase"/>
    <property type="match status" value="1"/>
</dbReference>
<accession>A0A1E5G6V2</accession>
<comment type="catalytic activity">
    <reaction evidence="6">
        <text>2-deoxy-alpha-D-ribose 1-phosphate = 2-deoxy-D-ribose 5-phosphate</text>
        <dbReference type="Rhea" id="RHEA:27658"/>
        <dbReference type="ChEBI" id="CHEBI:57259"/>
        <dbReference type="ChEBI" id="CHEBI:62877"/>
        <dbReference type="EC" id="5.4.2.7"/>
    </reaction>
</comment>
<evidence type="ECO:0000256" key="5">
    <source>
        <dbReference type="ARBA" id="ARBA00023235"/>
    </source>
</evidence>
<dbReference type="GO" id="GO:0009117">
    <property type="term" value="P:nucleotide metabolic process"/>
    <property type="evidence" value="ECO:0007669"/>
    <property type="project" value="UniProtKB-UniRule"/>
</dbReference>
<evidence type="ECO:0000256" key="4">
    <source>
        <dbReference type="ARBA" id="ARBA00023211"/>
    </source>
</evidence>
<feature type="domain" description="Metalloenzyme" evidence="8">
    <location>
        <begin position="5"/>
        <end position="378"/>
    </location>
</feature>
<feature type="binding site" evidence="6">
    <location>
        <position position="285"/>
    </location>
    <ligand>
        <name>Mn(2+)</name>
        <dbReference type="ChEBI" id="CHEBI:29035"/>
        <label>2</label>
    </ligand>
</feature>
<dbReference type="GO" id="GO:0006015">
    <property type="term" value="P:5-phosphoribose 1-diphosphate biosynthetic process"/>
    <property type="evidence" value="ECO:0007669"/>
    <property type="project" value="UniProtKB-UniPathway"/>
</dbReference>
<dbReference type="InterPro" id="IPR017850">
    <property type="entry name" value="Alkaline_phosphatase_core_sf"/>
</dbReference>
<dbReference type="STRING" id="766136.BHF68_02015"/>
<evidence type="ECO:0000313" key="10">
    <source>
        <dbReference type="Proteomes" id="UP000094296"/>
    </source>
</evidence>
<dbReference type="RefSeq" id="WP_069641966.1">
    <property type="nucleotide sequence ID" value="NZ_MIJE01000001.1"/>
</dbReference>
<dbReference type="GO" id="GO:0000287">
    <property type="term" value="F:magnesium ion binding"/>
    <property type="evidence" value="ECO:0007669"/>
    <property type="project" value="UniProtKB-UniRule"/>
</dbReference>
<dbReference type="InterPro" id="IPR006124">
    <property type="entry name" value="Metalloenzyme"/>
</dbReference>
<name>A0A1E5G6V2_9FIRM</name>
<dbReference type="AlphaFoldDB" id="A0A1E5G6V2"/>
<dbReference type="CDD" id="cd16009">
    <property type="entry name" value="PPM"/>
    <property type="match status" value="1"/>
</dbReference>
<dbReference type="EMBL" id="MIJE01000001">
    <property type="protein sequence ID" value="OEF98474.1"/>
    <property type="molecule type" value="Genomic_DNA"/>
</dbReference>
<evidence type="ECO:0000256" key="1">
    <source>
        <dbReference type="ARBA" id="ARBA00010373"/>
    </source>
</evidence>
<keyword evidence="5 6" id="KW-0413">Isomerase</keyword>